<dbReference type="EMBL" id="ML143514">
    <property type="protein sequence ID" value="TBU23123.1"/>
    <property type="molecule type" value="Genomic_DNA"/>
</dbReference>
<name>A0A4V2JYZ8_9APHY</name>
<proteinExistence type="predicted"/>
<organism evidence="2">
    <name type="scientific">Dichomitus squalens</name>
    <dbReference type="NCBI Taxonomy" id="114155"/>
    <lineage>
        <taxon>Eukaryota</taxon>
        <taxon>Fungi</taxon>
        <taxon>Dikarya</taxon>
        <taxon>Basidiomycota</taxon>
        <taxon>Agaricomycotina</taxon>
        <taxon>Agaricomycetes</taxon>
        <taxon>Polyporales</taxon>
        <taxon>Polyporaceae</taxon>
        <taxon>Dichomitus</taxon>
    </lineage>
</organism>
<protein>
    <submittedName>
        <fullName evidence="2">Uncharacterized protein</fullName>
    </submittedName>
</protein>
<feature type="compositionally biased region" description="Low complexity" evidence="1">
    <location>
        <begin position="16"/>
        <end position="27"/>
    </location>
</feature>
<gene>
    <name evidence="2" type="ORF">BD311DRAFT_96245</name>
</gene>
<dbReference type="Proteomes" id="UP000292957">
    <property type="component" value="Unassembled WGS sequence"/>
</dbReference>
<dbReference type="AlphaFoldDB" id="A0A4V2JYZ8"/>
<accession>A0A4V2JYZ8</accession>
<evidence type="ECO:0000256" key="1">
    <source>
        <dbReference type="SAM" id="MobiDB-lite"/>
    </source>
</evidence>
<sequence>MPGTRETAPRSSPERSSSVAGAATGVAHLHSSLLVSRDAHRCPQQGKDGDGPASLQSRTRVIILSSPHAPRSREVREQFIKRTPSQAAADRHSASQRSGCSRFVSRSFATWVPLVCGADRTCRLLVRTSNSECARTALPSGVMEYGWMQGCKIAHTVGTDAAPVRLQESLHFLDGVEGRTSRMATDHRDVLAAEMLLRWLGA</sequence>
<reference evidence="2" key="1">
    <citation type="submission" date="2019-01" db="EMBL/GenBank/DDBJ databases">
        <title>Draft genome sequences of three monokaryotic isolates of the white-rot basidiomycete fungus Dichomitus squalens.</title>
        <authorList>
            <consortium name="DOE Joint Genome Institute"/>
            <person name="Lopez S.C."/>
            <person name="Andreopoulos B."/>
            <person name="Pangilinan J."/>
            <person name="Lipzen A."/>
            <person name="Riley R."/>
            <person name="Ahrendt S."/>
            <person name="Ng V."/>
            <person name="Barry K."/>
            <person name="Daum C."/>
            <person name="Grigoriev I.V."/>
            <person name="Hilden K.S."/>
            <person name="Makela M.R."/>
            <person name="de Vries R.P."/>
        </authorList>
    </citation>
    <scope>NUCLEOTIDE SEQUENCE [LARGE SCALE GENOMIC DNA]</scope>
    <source>
        <strain evidence="2">OM18370.1</strain>
    </source>
</reference>
<feature type="region of interest" description="Disordered" evidence="1">
    <location>
        <begin position="1"/>
        <end position="93"/>
    </location>
</feature>
<feature type="compositionally biased region" description="Basic and acidic residues" evidence="1">
    <location>
        <begin position="71"/>
        <end position="80"/>
    </location>
</feature>
<evidence type="ECO:0000313" key="2">
    <source>
        <dbReference type="EMBL" id="TBU23123.1"/>
    </source>
</evidence>